<dbReference type="AlphaFoldDB" id="Q0W4W6"/>
<protein>
    <submittedName>
        <fullName evidence="2">Uncharacterized protein</fullName>
    </submittedName>
</protein>
<dbReference type="EMBL" id="AM114193">
    <property type="protein sequence ID" value="CAJ36577.1"/>
    <property type="molecule type" value="Genomic_DNA"/>
</dbReference>
<feature type="transmembrane region" description="Helical" evidence="1">
    <location>
        <begin position="9"/>
        <end position="29"/>
    </location>
</feature>
<dbReference type="GeneID" id="5143103"/>
<evidence type="ECO:0000313" key="3">
    <source>
        <dbReference type="Proteomes" id="UP000000663"/>
    </source>
</evidence>
<dbReference type="KEGG" id="rci:RCIX1282"/>
<sequence length="185" mass="19203">MKPVHIKGILAGIAGGLAVSAVLMLHTWLYEATKPIMSPDNGAISFGPGIFSPYPNAFTMLCLGLYGVILLLTGAVAAWLAREPLHDPSNALKQAAFSGALASLMWVACNAQITVALLQFFYIGLVRPDVSESLLGVAGQFIVVNIGCYSAAFLFVGTALALIGGGLCSKFILNNTSNLQASGAT</sequence>
<keyword evidence="1" id="KW-0472">Membrane</keyword>
<organism evidence="2 3">
    <name type="scientific">Methanocella arvoryzae (strain DSM 22066 / NBRC 105507 / MRE50)</name>
    <dbReference type="NCBI Taxonomy" id="351160"/>
    <lineage>
        <taxon>Archaea</taxon>
        <taxon>Methanobacteriati</taxon>
        <taxon>Methanobacteriota</taxon>
        <taxon>Stenosarchaea group</taxon>
        <taxon>Methanomicrobia</taxon>
        <taxon>Methanocellales</taxon>
        <taxon>Methanocellaceae</taxon>
        <taxon>Methanocella</taxon>
    </lineage>
</organism>
<gene>
    <name evidence="2" type="ORF">RCIX1282</name>
</gene>
<evidence type="ECO:0000256" key="1">
    <source>
        <dbReference type="SAM" id="Phobius"/>
    </source>
</evidence>
<dbReference type="RefSeq" id="WP_012035968.1">
    <property type="nucleotide sequence ID" value="NC_009464.1"/>
</dbReference>
<keyword evidence="1" id="KW-0812">Transmembrane</keyword>
<dbReference type="Proteomes" id="UP000000663">
    <property type="component" value="Chromosome"/>
</dbReference>
<accession>Q0W4W6</accession>
<evidence type="ECO:0000313" key="2">
    <source>
        <dbReference type="EMBL" id="CAJ36577.1"/>
    </source>
</evidence>
<feature type="transmembrane region" description="Helical" evidence="1">
    <location>
        <begin position="142"/>
        <end position="163"/>
    </location>
</feature>
<keyword evidence="1" id="KW-1133">Transmembrane helix</keyword>
<reference evidence="2 3" key="1">
    <citation type="journal article" date="2006" name="Science">
        <title>Genome of rice cluster I archaea -- the key methane producers in the rice rhizosphere.</title>
        <authorList>
            <person name="Erkel C."/>
            <person name="Kube M."/>
            <person name="Reinhardt R."/>
            <person name="Liesack W."/>
        </authorList>
    </citation>
    <scope>NUCLEOTIDE SEQUENCE [LARGE SCALE GENOMIC DNA]</scope>
    <source>
        <strain evidence="3">DSM 22066 / NBRC 105507 / MRE50</strain>
    </source>
</reference>
<proteinExistence type="predicted"/>
<feature type="transmembrane region" description="Helical" evidence="1">
    <location>
        <begin position="101"/>
        <end position="122"/>
    </location>
</feature>
<dbReference type="STRING" id="351160.RCIX1282"/>
<feature type="transmembrane region" description="Helical" evidence="1">
    <location>
        <begin position="57"/>
        <end position="80"/>
    </location>
</feature>
<keyword evidence="3" id="KW-1185">Reference proteome</keyword>
<name>Q0W4W6_METAR</name>